<name>A0A7Y4P9U9_9CORY</name>
<gene>
    <name evidence="2" type="ORF">CBE74_01430</name>
</gene>
<dbReference type="Gene3D" id="3.60.15.10">
    <property type="entry name" value="Ribonuclease Z/Hydroxyacylglutathione hydrolase-like"/>
    <property type="match status" value="1"/>
</dbReference>
<organism evidence="2 3">
    <name type="scientific">Corynebacterium silvaticum</name>
    <dbReference type="NCBI Taxonomy" id="2320431"/>
    <lineage>
        <taxon>Bacteria</taxon>
        <taxon>Bacillati</taxon>
        <taxon>Actinomycetota</taxon>
        <taxon>Actinomycetes</taxon>
        <taxon>Mycobacteriales</taxon>
        <taxon>Corynebacteriaceae</taxon>
        <taxon>Corynebacterium</taxon>
    </lineage>
</organism>
<dbReference type="SMART" id="SM00849">
    <property type="entry name" value="Lactamase_B"/>
    <property type="match status" value="1"/>
</dbReference>
<dbReference type="InterPro" id="IPR001279">
    <property type="entry name" value="Metallo-B-lactamas"/>
</dbReference>
<dbReference type="PANTHER" id="PTHR23131">
    <property type="entry name" value="ENDORIBONUCLEASE LACTB2"/>
    <property type="match status" value="1"/>
</dbReference>
<proteinExistence type="predicted"/>
<reference evidence="2 3" key="2">
    <citation type="journal article" date="2020" name="Antonie Van Leeuwenhoek">
        <title>Phylogenomic characterisation of a novel corynebacterial species pathogenic to animals.</title>
        <authorList>
            <person name="Moller J."/>
            <person name="Musella L."/>
            <person name="Melnikov V."/>
            <person name="Geissdorfer W."/>
            <person name="Burkovski A."/>
            <person name="Sangal V."/>
        </authorList>
    </citation>
    <scope>NUCLEOTIDE SEQUENCE [LARGE SCALE GENOMIC DNA]</scope>
    <source>
        <strain evidence="2 3">PO100/5</strain>
    </source>
</reference>
<dbReference type="Gene3D" id="1.10.10.10">
    <property type="entry name" value="Winged helix-like DNA-binding domain superfamily/Winged helix DNA-binding domain"/>
    <property type="match status" value="1"/>
</dbReference>
<dbReference type="EMBL" id="CP021417">
    <property type="protein sequence ID" value="ARU45382.1"/>
    <property type="molecule type" value="Genomic_DNA"/>
</dbReference>
<protein>
    <submittedName>
        <fullName evidence="2">MBL fold metallo-hydrolase</fullName>
    </submittedName>
</protein>
<reference evidence="2 3" key="3">
    <citation type="journal article" date="2020" name="Int. J. Syst. Evol. Microbiol.">
        <title>Corynebacterium silvaticum sp. nov., a unique group of NTTB corynebacteria in wild boar and roe deer.</title>
        <authorList>
            <person name="Dangel A."/>
            <person name="Berger A."/>
            <person name="Rau J."/>
            <person name="Eisenberg T."/>
            <person name="Kampfer P."/>
            <person name="Margos G."/>
            <person name="Contzen M."/>
            <person name="Busse H.J."/>
            <person name="Konrad R."/>
            <person name="Peters M."/>
            <person name="Sting R."/>
            <person name="Sing A."/>
        </authorList>
    </citation>
    <scope>NUCLEOTIDE SEQUENCE [LARGE SCALE GENOMIC DNA]</scope>
    <source>
        <strain evidence="2 3">PO100/5</strain>
    </source>
</reference>
<dbReference type="Pfam" id="PF00753">
    <property type="entry name" value="Lactamase_B"/>
    <property type="match status" value="1"/>
</dbReference>
<dbReference type="PANTHER" id="PTHR23131:SF0">
    <property type="entry name" value="ENDORIBONUCLEASE LACTB2"/>
    <property type="match status" value="1"/>
</dbReference>
<dbReference type="CDD" id="cd16278">
    <property type="entry name" value="metallo-hydrolase-like_MBL-fold"/>
    <property type="match status" value="1"/>
</dbReference>
<reference evidence="2 3" key="1">
    <citation type="journal article" date="2014" name="BMC Vet. Res.">
        <title>First report of Corynebacterium pseudotuberculosis from caseous lymphadenitis lesions in Black Alentejano pig (Sus scrofa domesticus).</title>
        <authorList>
            <person name="Oliveira M."/>
            <person name="Barroco C."/>
            <person name="Mottola C."/>
            <person name="Santos R."/>
            <person name="Lemsaddek A."/>
            <person name="Tavares L."/>
            <person name="Semedo-Lemsaddek T."/>
        </authorList>
    </citation>
    <scope>NUCLEOTIDE SEQUENCE [LARGE SCALE GENOMIC DNA]</scope>
    <source>
        <strain evidence="2 3">PO100/5</strain>
    </source>
</reference>
<dbReference type="RefSeq" id="WP_087453267.1">
    <property type="nucleotide sequence ID" value="NZ_CP021417.2"/>
</dbReference>
<keyword evidence="3" id="KW-1185">Reference proteome</keyword>
<dbReference type="KEGG" id="csil:CBE74_01430"/>
<reference evidence="2 3" key="4">
    <citation type="journal article" date="2020" name="PLoS ONE">
        <title>Taxonomic classification of strain PO100/5 shows a broader geographic distribution and genetic markers of the recently described Corynebacterium silvaticum.</title>
        <authorList>
            <person name="Viana M.V.C."/>
            <person name="Profeta R."/>
            <person name="da Silva A.L."/>
            <person name="Hurtado R."/>
            <person name="Cerqueira J.C."/>
            <person name="Ribeiro B.F.S."/>
            <person name="Almeida M.O."/>
            <person name="Morais-Rodrigues F."/>
            <person name="Soares S.C."/>
            <person name="Oliveira M."/>
            <person name="Tavares L."/>
            <person name="Figueiredo H."/>
            <person name="Wattam A.R."/>
            <person name="Barh D."/>
            <person name="Ghosh P."/>
            <person name="Silva A."/>
            <person name="Azevedo V."/>
        </authorList>
    </citation>
    <scope>NUCLEOTIDE SEQUENCE [LARGE SCALE GENOMIC DNA]</scope>
    <source>
        <strain evidence="2 3">PO100/5</strain>
    </source>
</reference>
<accession>A0A7Y4P9U9</accession>
<sequence length="280" mass="30437">MAIIAKLMGMEHPAYSQLRPVSPSVSVVLCPNPGYAALEGTNSWVVRAEGDSRSIVIDPGPEDEGHLNVLNSKANEVGLILLTHRHHDHADGAPRFYQLTEGTPIRAQDPAYCKGGTPLVDGEVITVDGVTPQVEVVFTPGHTADSVCFFVWSGEPHASELEGIITGDTIAGRHTTMISETDGDLGDYLNTLALLEERGKDVCLMPGHGPEGHDVASFAHWYTQRRRQRLDQIRAARAELGEDVSIKQLIDAVYDDVDPVLRGAAEQSTRVALRYLAEQE</sequence>
<dbReference type="Proteomes" id="UP000195652">
    <property type="component" value="Chromosome"/>
</dbReference>
<dbReference type="InterPro" id="IPR050662">
    <property type="entry name" value="Sec-metab_biosynth-thioest"/>
</dbReference>
<evidence type="ECO:0000259" key="1">
    <source>
        <dbReference type="SMART" id="SM00849"/>
    </source>
</evidence>
<evidence type="ECO:0000313" key="3">
    <source>
        <dbReference type="Proteomes" id="UP000195652"/>
    </source>
</evidence>
<feature type="domain" description="Metallo-beta-lactamase" evidence="1">
    <location>
        <begin position="40"/>
        <end position="208"/>
    </location>
</feature>
<evidence type="ECO:0000313" key="2">
    <source>
        <dbReference type="EMBL" id="ARU45382.1"/>
    </source>
</evidence>
<dbReference type="InterPro" id="IPR036388">
    <property type="entry name" value="WH-like_DNA-bd_sf"/>
</dbReference>
<dbReference type="OrthoDB" id="9788263at2"/>
<dbReference type="SUPFAM" id="SSF56281">
    <property type="entry name" value="Metallo-hydrolase/oxidoreductase"/>
    <property type="match status" value="1"/>
</dbReference>
<dbReference type="GeneID" id="75006950"/>
<dbReference type="AlphaFoldDB" id="A0A7Y4P9U9"/>
<dbReference type="InterPro" id="IPR036866">
    <property type="entry name" value="RibonucZ/Hydroxyglut_hydro"/>
</dbReference>